<gene>
    <name evidence="2" type="ORF">A1Q1_04522</name>
</gene>
<evidence type="ECO:0000256" key="1">
    <source>
        <dbReference type="SAM" id="MobiDB-lite"/>
    </source>
</evidence>
<dbReference type="AlphaFoldDB" id="J5TR82"/>
<feature type="compositionally biased region" description="Polar residues" evidence="1">
    <location>
        <begin position="1"/>
        <end position="10"/>
    </location>
</feature>
<name>J5TR82_TRIAS</name>
<feature type="compositionally biased region" description="Basic and acidic residues" evidence="1">
    <location>
        <begin position="253"/>
        <end position="266"/>
    </location>
</feature>
<comment type="caution">
    <text evidence="2">The sequence shown here is derived from an EMBL/GenBank/DDBJ whole genome shotgun (WGS) entry which is preliminary data.</text>
</comment>
<organism evidence="2 3">
    <name type="scientific">Trichosporon asahii var. asahii (strain ATCC 90039 / CBS 2479 / JCM 2466 / KCTC 7840 / NBRC 103889/ NCYC 2677 / UAMH 7654)</name>
    <name type="common">Yeast</name>
    <dbReference type="NCBI Taxonomy" id="1186058"/>
    <lineage>
        <taxon>Eukaryota</taxon>
        <taxon>Fungi</taxon>
        <taxon>Dikarya</taxon>
        <taxon>Basidiomycota</taxon>
        <taxon>Agaricomycotina</taxon>
        <taxon>Tremellomycetes</taxon>
        <taxon>Trichosporonales</taxon>
        <taxon>Trichosporonaceae</taxon>
        <taxon>Trichosporon</taxon>
    </lineage>
</organism>
<feature type="compositionally biased region" description="Basic and acidic residues" evidence="1">
    <location>
        <begin position="142"/>
        <end position="164"/>
    </location>
</feature>
<accession>J5TR82</accession>
<evidence type="ECO:0000313" key="2">
    <source>
        <dbReference type="EMBL" id="EJT52311.1"/>
    </source>
</evidence>
<dbReference type="KEGG" id="tasa:A1Q1_04522"/>
<feature type="region of interest" description="Disordered" evidence="1">
    <location>
        <begin position="1"/>
        <end position="164"/>
    </location>
</feature>
<evidence type="ECO:0000313" key="3">
    <source>
        <dbReference type="Proteomes" id="UP000002748"/>
    </source>
</evidence>
<proteinExistence type="predicted"/>
<dbReference type="GeneID" id="25988035"/>
<feature type="compositionally biased region" description="Polar residues" evidence="1">
    <location>
        <begin position="106"/>
        <end position="118"/>
    </location>
</feature>
<feature type="compositionally biased region" description="Pro residues" evidence="1">
    <location>
        <begin position="85"/>
        <end position="94"/>
    </location>
</feature>
<dbReference type="VEuPathDB" id="FungiDB:A1Q1_04522"/>
<protein>
    <submittedName>
        <fullName evidence="2">Uncharacterized protein</fullName>
    </submittedName>
</protein>
<dbReference type="HOGENOM" id="CLU_506403_0_0_1"/>
<dbReference type="Proteomes" id="UP000002748">
    <property type="component" value="Unassembled WGS sequence"/>
</dbReference>
<reference evidence="2 3" key="1">
    <citation type="journal article" date="2012" name="Eukaryot. Cell">
        <title>Draft genome sequence of CBS 2479, the standard type strain of Trichosporon asahii.</title>
        <authorList>
            <person name="Yang R.Y."/>
            <person name="Li H.T."/>
            <person name="Zhu H."/>
            <person name="Zhou G.P."/>
            <person name="Wang M."/>
            <person name="Wang L."/>
        </authorList>
    </citation>
    <scope>NUCLEOTIDE SEQUENCE [LARGE SCALE GENOMIC DNA]</scope>
    <source>
        <strain evidence="3">ATCC 90039 / CBS 2479 / JCM 2466 / KCTC 7840 / NCYC 2677 / UAMH 7654</strain>
    </source>
</reference>
<feature type="region of interest" description="Disordered" evidence="1">
    <location>
        <begin position="239"/>
        <end position="273"/>
    </location>
</feature>
<sequence length="538" mass="59300">MSTTLATRNTHYAPHARIPSRPVGGVVKTTKAKRSEPSPKPKPTAPGGERRKYEPKTERIDVVLERRHGVPKLVTEHSPTSSPGPLTPSTPPAGPASIRSKHSRSSLRPPTDQHSSRTTIHRPRPVYAYTPDVKPNLQTLNDKGRDTRDIEPDTKPDVKPDVQEPADERIRDLKGLEAYGVRFVQRTDDVRGTQVLARDADFAADVAYLSRACSRVCDGVHVRLPVVGDAVSWLDTVSPTSHTTLSGHHGRAEKKGNEDTTHRPAAETEAGMAEGELLNCETGSKVGLRHRDSSLCPQTTIIPLQLYRAFPHETDKQPAPDRSPSLPSSSGFTMKPQILAHAHRLRFALEDCHARRVPDTTHKLVFELLRLLSPPCAVAEKAKLPKETKRGRKAYQLGLRNDEVEIFGDALLLADYLSGADLSGPAIGELRKFLRELTPDRWSDCQLPYLFAEVGQGDVCTEEACVRLTQRMRSGLAAYADLYGRAHDRAGYGHRHLYRCDVSQSAYGLLVLGLRWSVWALAEADEGGQVSLVNSFAS</sequence>
<dbReference type="RefSeq" id="XP_014183430.1">
    <property type="nucleotide sequence ID" value="XM_014327955.1"/>
</dbReference>
<dbReference type="EMBL" id="ALBS01000027">
    <property type="protein sequence ID" value="EJT52311.1"/>
    <property type="molecule type" value="Genomic_DNA"/>
</dbReference>
<feature type="compositionally biased region" description="Basic and acidic residues" evidence="1">
    <location>
        <begin position="48"/>
        <end position="68"/>
    </location>
</feature>